<dbReference type="Gene3D" id="1.20.140.10">
    <property type="entry name" value="Butyryl-CoA Dehydrogenase, subunit A, domain 3"/>
    <property type="match status" value="2"/>
</dbReference>
<evidence type="ECO:0000256" key="5">
    <source>
        <dbReference type="ARBA" id="ARBA00023002"/>
    </source>
</evidence>
<dbReference type="InterPro" id="IPR006089">
    <property type="entry name" value="Acyl-CoA_DH_CS"/>
</dbReference>
<name>A0ABN1RSK5_9ACTN</name>
<dbReference type="InterPro" id="IPR036250">
    <property type="entry name" value="AcylCo_DH-like_C"/>
</dbReference>
<dbReference type="Gene3D" id="1.10.540.10">
    <property type="entry name" value="Acyl-CoA dehydrogenase/oxidase, N-terminal domain"/>
    <property type="match status" value="2"/>
</dbReference>
<dbReference type="Pfam" id="PF00441">
    <property type="entry name" value="Acyl-CoA_dh_1"/>
    <property type="match status" value="2"/>
</dbReference>
<evidence type="ECO:0000259" key="8">
    <source>
        <dbReference type="Pfam" id="PF02770"/>
    </source>
</evidence>
<dbReference type="PANTHER" id="PTHR43292">
    <property type="entry name" value="ACYL-COA DEHYDROGENASE"/>
    <property type="match status" value="1"/>
</dbReference>
<dbReference type="Pfam" id="PF02771">
    <property type="entry name" value="Acyl-CoA_dh_N"/>
    <property type="match status" value="2"/>
</dbReference>
<keyword evidence="5" id="KW-0560">Oxidoreductase</keyword>
<evidence type="ECO:0000313" key="10">
    <source>
        <dbReference type="EMBL" id="GAA0962852.1"/>
    </source>
</evidence>
<reference evidence="10 11" key="1">
    <citation type="journal article" date="2019" name="Int. J. Syst. Evol. Microbiol.">
        <title>The Global Catalogue of Microorganisms (GCM) 10K type strain sequencing project: providing services to taxonomists for standard genome sequencing and annotation.</title>
        <authorList>
            <consortium name="The Broad Institute Genomics Platform"/>
            <consortium name="The Broad Institute Genome Sequencing Center for Infectious Disease"/>
            <person name="Wu L."/>
            <person name="Ma J."/>
        </authorList>
    </citation>
    <scope>NUCLEOTIDE SEQUENCE [LARGE SCALE GENOMIC DNA]</scope>
    <source>
        <strain evidence="10 11">JCM 10696</strain>
    </source>
</reference>
<comment type="caution">
    <text evidence="10">The sequence shown here is derived from an EMBL/GenBank/DDBJ whole genome shotgun (WGS) entry which is preliminary data.</text>
</comment>
<feature type="domain" description="Acyl-CoA oxidase/dehydrogenase middle" evidence="8">
    <location>
        <begin position="126"/>
        <end position="220"/>
    </location>
</feature>
<dbReference type="Gene3D" id="2.40.110.10">
    <property type="entry name" value="Butyryl-CoA Dehydrogenase, subunit A, domain 2"/>
    <property type="match status" value="1"/>
</dbReference>
<gene>
    <name evidence="10" type="ORF">GCM10009550_57530</name>
</gene>
<dbReference type="InterPro" id="IPR006091">
    <property type="entry name" value="Acyl-CoA_Oxase/DH_mid-dom"/>
</dbReference>
<evidence type="ECO:0000256" key="3">
    <source>
        <dbReference type="ARBA" id="ARBA00022630"/>
    </source>
</evidence>
<dbReference type="InterPro" id="IPR046373">
    <property type="entry name" value="Acyl-CoA_Oxase/DH_mid-dom_sf"/>
</dbReference>
<dbReference type="InterPro" id="IPR009075">
    <property type="entry name" value="AcylCo_DH/oxidase_C"/>
</dbReference>
<feature type="domain" description="Acyl-CoA dehydrogenase/oxidase C-terminal" evidence="7">
    <location>
        <begin position="277"/>
        <end position="373"/>
    </location>
</feature>
<feature type="region of interest" description="Disordered" evidence="6">
    <location>
        <begin position="696"/>
        <end position="719"/>
    </location>
</feature>
<dbReference type="EMBL" id="BAAAHH010000028">
    <property type="protein sequence ID" value="GAA0962852.1"/>
    <property type="molecule type" value="Genomic_DNA"/>
</dbReference>
<evidence type="ECO:0008006" key="12">
    <source>
        <dbReference type="Google" id="ProtNLM"/>
    </source>
</evidence>
<evidence type="ECO:0000256" key="6">
    <source>
        <dbReference type="SAM" id="MobiDB-lite"/>
    </source>
</evidence>
<keyword evidence="3" id="KW-0285">Flavoprotein</keyword>
<dbReference type="SUPFAM" id="SSF47203">
    <property type="entry name" value="Acyl-CoA dehydrogenase C-terminal domain-like"/>
    <property type="match status" value="2"/>
</dbReference>
<feature type="domain" description="Acyl-CoA dehydrogenase/oxidase C-terminal" evidence="7">
    <location>
        <begin position="558"/>
        <end position="669"/>
    </location>
</feature>
<organism evidence="10 11">
    <name type="scientific">Actinocorallia libanotica</name>
    <dbReference type="NCBI Taxonomy" id="46162"/>
    <lineage>
        <taxon>Bacteria</taxon>
        <taxon>Bacillati</taxon>
        <taxon>Actinomycetota</taxon>
        <taxon>Actinomycetes</taxon>
        <taxon>Streptosporangiales</taxon>
        <taxon>Thermomonosporaceae</taxon>
        <taxon>Actinocorallia</taxon>
    </lineage>
</organism>
<evidence type="ECO:0000256" key="4">
    <source>
        <dbReference type="ARBA" id="ARBA00022827"/>
    </source>
</evidence>
<evidence type="ECO:0000259" key="9">
    <source>
        <dbReference type="Pfam" id="PF02771"/>
    </source>
</evidence>
<dbReference type="InterPro" id="IPR009100">
    <property type="entry name" value="AcylCoA_DH/oxidase_NM_dom_sf"/>
</dbReference>
<dbReference type="InterPro" id="IPR052161">
    <property type="entry name" value="Mycobact_Acyl-CoA_DH"/>
</dbReference>
<sequence>MRTERDSAEGLRALRTEVGAFLREWREEGRFTPRCDSWLRDHDPAFSRALAERGWIGLTWPREYGGAERSHLARLVVTEELLRAGAPVAAHWMADRQIGPAILRHGSAELKRRFLPGITRGETTFCVAMSETEAGSDLAAVRTTAALTGEGWLLNGRKVWTSHAHRSSHAYVLARTDASGRKHEGLSEFLLDLATPGVTVRPLFDLSGEHHFNEVFFDDVLIPHDQLLGVEGQGWKQVTEQLSFERGGAERVLSTYPLLAAFVSGVEPGDSLAVQAAGELTARLSVLRAMAWRVASDMDGGRAPIREAALLKALGTAFEKDVVETVRRVRGTLPDPAGGDLERLMARAVPAVPGFSLRGGTTEILGTIVAKGLTSDAPARPGRTPLGELAADVLDGRGQDPGLWEELRELGWSGAGLPEELGGGGGALQDLLTLLEAVGEHGAAVPLLETSLACWLLVRAGRPLPARMTATVALPGAGLRTGETLDGTIERVPWAAAAELVIVPLDGELVLLDAAVPGWRVEPGHNLAGEPRDTIHLDGCRIPPGHRIACDLTRETVLERTALLQGAQIVGALRTALRLAADHARTREQFGRPLAAFQAVSLTLAEAAARVEGAETALARAAEAGAGAPVAALRLWLAEAAGEVAAAAHQVHGAMGITREHPLHHTTRRLWAWRDEGADARHWAGTLVRAVGQGPGDDALWRTTGVDTADGQDDRGGRA</sequence>
<dbReference type="Proteomes" id="UP001500665">
    <property type="component" value="Unassembled WGS sequence"/>
</dbReference>
<keyword evidence="4" id="KW-0274">FAD</keyword>
<protein>
    <recommendedName>
        <fullName evidence="12">Alkylation response protein AidB-like acyl-CoA dehydrogenase</fullName>
    </recommendedName>
</protein>
<comment type="similarity">
    <text evidence="2">Belongs to the acyl-CoA dehydrogenase family.</text>
</comment>
<dbReference type="PANTHER" id="PTHR43292:SF4">
    <property type="entry name" value="ACYL-COA DEHYDROGENASE FADE34"/>
    <property type="match status" value="1"/>
</dbReference>
<evidence type="ECO:0000259" key="7">
    <source>
        <dbReference type="Pfam" id="PF00441"/>
    </source>
</evidence>
<dbReference type="PROSITE" id="PS00072">
    <property type="entry name" value="ACYL_COA_DH_1"/>
    <property type="match status" value="1"/>
</dbReference>
<dbReference type="SUPFAM" id="SSF56645">
    <property type="entry name" value="Acyl-CoA dehydrogenase NM domain-like"/>
    <property type="match status" value="2"/>
</dbReference>
<dbReference type="RefSeq" id="WP_344244135.1">
    <property type="nucleotide sequence ID" value="NZ_BAAAHH010000028.1"/>
</dbReference>
<comment type="cofactor">
    <cofactor evidence="1">
        <name>FAD</name>
        <dbReference type="ChEBI" id="CHEBI:57692"/>
    </cofactor>
</comment>
<dbReference type="InterPro" id="IPR013786">
    <property type="entry name" value="AcylCoA_DH/ox_N"/>
</dbReference>
<accession>A0ABN1RSK5</accession>
<feature type="domain" description="Acyl-CoA dehydrogenase/oxidase N-terminal" evidence="9">
    <location>
        <begin position="398"/>
        <end position="462"/>
    </location>
</feature>
<evidence type="ECO:0000256" key="1">
    <source>
        <dbReference type="ARBA" id="ARBA00001974"/>
    </source>
</evidence>
<proteinExistence type="inferred from homology"/>
<dbReference type="InterPro" id="IPR037069">
    <property type="entry name" value="AcylCoA_DH/ox_N_sf"/>
</dbReference>
<feature type="domain" description="Acyl-CoA dehydrogenase/oxidase N-terminal" evidence="9">
    <location>
        <begin position="13"/>
        <end position="122"/>
    </location>
</feature>
<keyword evidence="11" id="KW-1185">Reference proteome</keyword>
<evidence type="ECO:0000256" key="2">
    <source>
        <dbReference type="ARBA" id="ARBA00009347"/>
    </source>
</evidence>
<evidence type="ECO:0000313" key="11">
    <source>
        <dbReference type="Proteomes" id="UP001500665"/>
    </source>
</evidence>
<dbReference type="Pfam" id="PF02770">
    <property type="entry name" value="Acyl-CoA_dh_M"/>
    <property type="match status" value="1"/>
</dbReference>